<keyword evidence="2" id="KW-1185">Reference proteome</keyword>
<dbReference type="AlphaFoldDB" id="D2VF24"/>
<reference evidence="1 2" key="1">
    <citation type="journal article" date="2010" name="Cell">
        <title>The genome of Naegleria gruberi illuminates early eukaryotic versatility.</title>
        <authorList>
            <person name="Fritz-Laylin L.K."/>
            <person name="Prochnik S.E."/>
            <person name="Ginger M.L."/>
            <person name="Dacks J.B."/>
            <person name="Carpenter M.L."/>
            <person name="Field M.C."/>
            <person name="Kuo A."/>
            <person name="Paredez A."/>
            <person name="Chapman J."/>
            <person name="Pham J."/>
            <person name="Shu S."/>
            <person name="Neupane R."/>
            <person name="Cipriano M."/>
            <person name="Mancuso J."/>
            <person name="Tu H."/>
            <person name="Salamov A."/>
            <person name="Lindquist E."/>
            <person name="Shapiro H."/>
            <person name="Lucas S."/>
            <person name="Grigoriev I.V."/>
            <person name="Cande W.Z."/>
            <person name="Fulton C."/>
            <person name="Rokhsar D.S."/>
            <person name="Dawson S.C."/>
        </authorList>
    </citation>
    <scope>NUCLEOTIDE SEQUENCE [LARGE SCALE GENOMIC DNA]</scope>
    <source>
        <strain evidence="1 2">NEG-M</strain>
    </source>
</reference>
<dbReference type="RefSeq" id="XP_002677445.1">
    <property type="nucleotide sequence ID" value="XM_002677399.1"/>
</dbReference>
<evidence type="ECO:0000313" key="2">
    <source>
        <dbReference type="Proteomes" id="UP000006671"/>
    </source>
</evidence>
<organism evidence="2">
    <name type="scientific">Naegleria gruberi</name>
    <name type="common">Amoeba</name>
    <dbReference type="NCBI Taxonomy" id="5762"/>
    <lineage>
        <taxon>Eukaryota</taxon>
        <taxon>Discoba</taxon>
        <taxon>Heterolobosea</taxon>
        <taxon>Tetramitia</taxon>
        <taxon>Eutetramitia</taxon>
        <taxon>Vahlkampfiidae</taxon>
        <taxon>Naegleria</taxon>
    </lineage>
</organism>
<gene>
    <name evidence="1" type="ORF">NAEGRDRAFT_49014</name>
</gene>
<dbReference type="Proteomes" id="UP000006671">
    <property type="component" value="Unassembled WGS sequence"/>
</dbReference>
<name>D2VF24_NAEGR</name>
<dbReference type="GeneID" id="8848632"/>
<evidence type="ECO:0000313" key="1">
    <source>
        <dbReference type="EMBL" id="EFC44701.1"/>
    </source>
</evidence>
<protein>
    <submittedName>
        <fullName evidence="1">Predicted protein</fullName>
    </submittedName>
</protein>
<dbReference type="KEGG" id="ngr:NAEGRDRAFT_49014"/>
<accession>D2VF24</accession>
<dbReference type="VEuPathDB" id="AmoebaDB:NAEGRDRAFT_49014"/>
<dbReference type="InParanoid" id="D2VF24"/>
<proteinExistence type="predicted"/>
<dbReference type="EMBL" id="GG738867">
    <property type="protein sequence ID" value="EFC44701.1"/>
    <property type="molecule type" value="Genomic_DNA"/>
</dbReference>
<sequence>MTTKIMNASINVIGVFIDQLIPVNESFVKFNIVEASFRSNCREFAVAHENRKLLHVIIFDTLSERMINREELDKLVDKTDFLNCVIPYLSWDNQEIAKQVIELYTNVEPPSNSSLYCWATSEINQKGIAAGSKTIQLLSNQEGKINLQTLYTIKNLAYCQTMTTCSIPITLTLPLYNTIIESSPLQYYKTKTTVKAFLTVKFKGRIEDGQDTFCLRYCCEHDFFNDLKYTELVLYFENQPENIITLYHFDISNCDPQNHEVNEWSESIKEKYLSRVQKVLGLNRKLTPCMLVDIMCNYALTKRIDHLNHNLFTDKDERPGLCVEPFKRILNGVEMAESLLS</sequence>